<name>A0A7S4JG23_9EUKA</name>
<reference evidence="4" key="1">
    <citation type="submission" date="2021-01" db="EMBL/GenBank/DDBJ databases">
        <authorList>
            <person name="Corre E."/>
            <person name="Pelletier E."/>
            <person name="Niang G."/>
            <person name="Scheremetjew M."/>
            <person name="Finn R."/>
            <person name="Kale V."/>
            <person name="Holt S."/>
            <person name="Cochrane G."/>
            <person name="Meng A."/>
            <person name="Brown T."/>
            <person name="Cohen L."/>
        </authorList>
    </citation>
    <scope>NUCLEOTIDE SEQUENCE</scope>
    <source>
        <strain evidence="4">SoJaBio B1-5/56/2</strain>
    </source>
</reference>
<protein>
    <recommendedName>
        <fullName evidence="5">NAD(P)-binding protein</fullName>
    </recommendedName>
</protein>
<evidence type="ECO:0000256" key="1">
    <source>
        <dbReference type="ARBA" id="ARBA00006484"/>
    </source>
</evidence>
<dbReference type="Gene3D" id="3.40.50.720">
    <property type="entry name" value="NAD(P)-binding Rossmann-like Domain"/>
    <property type="match status" value="1"/>
</dbReference>
<sequence length="282" mass="31205">MFSLSPCAFRLARSAVRRYSTEHPSLLANRTCLVTNCDNTRNRYLPNQIAQAYASHGARVLVEGGPNSDLNSLISSLPTPTGQKHDLLISSEKDHGDPIGGPQSIKEKLANITDSIDVLVNNPGTVDVPPVGFDQYPVEEFDRIVRLNLTAPFALVKEIIPLLEKGQAANIILTSTEVDYPHTEEDETVKVGGAYYVSQFSFRASHMLAKLLALELHGRKISVNTIDPGRVFLFKTPIAIPGDSDRTVPYVWLARPNTQLTGDQIDVKDWFKRDPSMFTKGY</sequence>
<gene>
    <name evidence="4" type="ORF">NAES01612_LOCUS38</name>
</gene>
<dbReference type="InterPro" id="IPR002347">
    <property type="entry name" value="SDR_fam"/>
</dbReference>
<dbReference type="EMBL" id="HBKR01000078">
    <property type="protein sequence ID" value="CAE2262582.1"/>
    <property type="molecule type" value="Transcribed_RNA"/>
</dbReference>
<dbReference type="PANTHER" id="PTHR43618">
    <property type="entry name" value="7-ALPHA-HYDROXYSTEROID DEHYDROGENASE"/>
    <property type="match status" value="1"/>
</dbReference>
<dbReference type="InterPro" id="IPR036291">
    <property type="entry name" value="NAD(P)-bd_dom_sf"/>
</dbReference>
<keyword evidence="2" id="KW-0521">NADP</keyword>
<dbReference type="SUPFAM" id="SSF51735">
    <property type="entry name" value="NAD(P)-binding Rossmann-fold domains"/>
    <property type="match status" value="1"/>
</dbReference>
<keyword evidence="3" id="KW-0560">Oxidoreductase</keyword>
<dbReference type="AlphaFoldDB" id="A0A7S4JG23"/>
<evidence type="ECO:0008006" key="5">
    <source>
        <dbReference type="Google" id="ProtNLM"/>
    </source>
</evidence>
<accession>A0A7S4JG23</accession>
<proteinExistence type="inferred from homology"/>
<dbReference type="GO" id="GO:0008709">
    <property type="term" value="F:cholate 7-alpha-dehydrogenase (NAD+) activity"/>
    <property type="evidence" value="ECO:0007669"/>
    <property type="project" value="TreeGrafter"/>
</dbReference>
<evidence type="ECO:0000256" key="3">
    <source>
        <dbReference type="ARBA" id="ARBA00023002"/>
    </source>
</evidence>
<organism evidence="4">
    <name type="scientific">Paramoeba aestuarina</name>
    <dbReference type="NCBI Taxonomy" id="180227"/>
    <lineage>
        <taxon>Eukaryota</taxon>
        <taxon>Amoebozoa</taxon>
        <taxon>Discosea</taxon>
        <taxon>Flabellinia</taxon>
        <taxon>Dactylopodida</taxon>
        <taxon>Paramoebidae</taxon>
        <taxon>Paramoeba</taxon>
    </lineage>
</organism>
<evidence type="ECO:0000256" key="2">
    <source>
        <dbReference type="ARBA" id="ARBA00022857"/>
    </source>
</evidence>
<evidence type="ECO:0000313" key="4">
    <source>
        <dbReference type="EMBL" id="CAE2262582.1"/>
    </source>
</evidence>
<dbReference type="GO" id="GO:0005829">
    <property type="term" value="C:cytosol"/>
    <property type="evidence" value="ECO:0007669"/>
    <property type="project" value="TreeGrafter"/>
</dbReference>
<comment type="similarity">
    <text evidence="1">Belongs to the short-chain dehydrogenases/reductases (SDR) family.</text>
</comment>
<dbReference type="InterPro" id="IPR052178">
    <property type="entry name" value="Sec_Metab_Biosynth_SDR"/>
</dbReference>
<dbReference type="Pfam" id="PF00106">
    <property type="entry name" value="adh_short"/>
    <property type="match status" value="1"/>
</dbReference>
<dbReference type="PANTHER" id="PTHR43618:SF8">
    <property type="entry name" value="7ALPHA-HYDROXYSTEROID DEHYDROGENASE"/>
    <property type="match status" value="1"/>
</dbReference>